<keyword evidence="3" id="KW-0645">Protease</keyword>
<dbReference type="Gene3D" id="3.30.420.10">
    <property type="entry name" value="Ribonuclease H-like superfamily/Ribonuclease H"/>
    <property type="match status" value="2"/>
</dbReference>
<evidence type="ECO:0000256" key="6">
    <source>
        <dbReference type="ARBA" id="ARBA00022741"/>
    </source>
</evidence>
<evidence type="ECO:0000313" key="19">
    <source>
        <dbReference type="EMBL" id="KAG8473203.1"/>
    </source>
</evidence>
<evidence type="ECO:0000256" key="16">
    <source>
        <dbReference type="ARBA" id="ARBA00023172"/>
    </source>
</evidence>
<dbReference type="Proteomes" id="UP000701853">
    <property type="component" value="Chromosome 13"/>
</dbReference>
<keyword evidence="7" id="KW-0064">Aspartyl protease</keyword>
<dbReference type="PROSITE" id="PS50994">
    <property type="entry name" value="INTEGRASE"/>
    <property type="match status" value="1"/>
</dbReference>
<evidence type="ECO:0000256" key="9">
    <source>
        <dbReference type="ARBA" id="ARBA00022801"/>
    </source>
</evidence>
<keyword evidence="20" id="KW-1185">Reference proteome</keyword>
<protein>
    <recommendedName>
        <fullName evidence="18">Integrase catalytic domain-containing protein</fullName>
    </recommendedName>
</protein>
<dbReference type="SUPFAM" id="SSF53098">
    <property type="entry name" value="Ribonuclease H-like"/>
    <property type="match status" value="1"/>
</dbReference>
<keyword evidence="15" id="KW-0917">Virion maturation</keyword>
<evidence type="ECO:0000256" key="7">
    <source>
        <dbReference type="ARBA" id="ARBA00022750"/>
    </source>
</evidence>
<accession>A0A8J5XXT3</accession>
<evidence type="ECO:0000256" key="17">
    <source>
        <dbReference type="ARBA" id="ARBA00023268"/>
    </source>
</evidence>
<dbReference type="InterPro" id="IPR054722">
    <property type="entry name" value="PolX-like_BBD"/>
</dbReference>
<feature type="domain" description="Integrase catalytic" evidence="18">
    <location>
        <begin position="490"/>
        <end position="570"/>
    </location>
</feature>
<keyword evidence="6" id="KW-0547">Nucleotide-binding</keyword>
<keyword evidence="14" id="KW-0808">Transferase</keyword>
<dbReference type="InterPro" id="IPR013103">
    <property type="entry name" value="RVT_2"/>
</dbReference>
<keyword evidence="14" id="KW-0548">Nucleotidyltransferase</keyword>
<evidence type="ECO:0000256" key="13">
    <source>
        <dbReference type="ARBA" id="ARBA00022918"/>
    </source>
</evidence>
<dbReference type="AlphaFoldDB" id="A0A8J5XXT3"/>
<keyword evidence="9" id="KW-0378">Hydrolase</keyword>
<evidence type="ECO:0000256" key="14">
    <source>
        <dbReference type="ARBA" id="ARBA00022932"/>
    </source>
</evidence>
<dbReference type="PANTHER" id="PTHR42648:SF11">
    <property type="entry name" value="TRANSPOSON TY4-P GAG-POL POLYPROTEIN"/>
    <property type="match status" value="1"/>
</dbReference>
<name>A0A8J5XXT3_9ROSI</name>
<dbReference type="GO" id="GO:0006508">
    <property type="term" value="P:proteolysis"/>
    <property type="evidence" value="ECO:0007669"/>
    <property type="project" value="UniProtKB-KW"/>
</dbReference>
<dbReference type="EMBL" id="JAHUZN010000013">
    <property type="protein sequence ID" value="KAG8473203.1"/>
    <property type="molecule type" value="Genomic_DNA"/>
</dbReference>
<evidence type="ECO:0000256" key="3">
    <source>
        <dbReference type="ARBA" id="ARBA00022670"/>
    </source>
</evidence>
<dbReference type="GO" id="GO:0015074">
    <property type="term" value="P:DNA integration"/>
    <property type="evidence" value="ECO:0007669"/>
    <property type="project" value="InterPro"/>
</dbReference>
<dbReference type="InterPro" id="IPR039537">
    <property type="entry name" value="Retrotran_Ty1/copia-like"/>
</dbReference>
<organism evidence="19 20">
    <name type="scientific">Gossypium anomalum</name>
    <dbReference type="NCBI Taxonomy" id="47600"/>
    <lineage>
        <taxon>Eukaryota</taxon>
        <taxon>Viridiplantae</taxon>
        <taxon>Streptophyta</taxon>
        <taxon>Embryophyta</taxon>
        <taxon>Tracheophyta</taxon>
        <taxon>Spermatophyta</taxon>
        <taxon>Magnoliopsida</taxon>
        <taxon>eudicotyledons</taxon>
        <taxon>Gunneridae</taxon>
        <taxon>Pentapetalae</taxon>
        <taxon>rosids</taxon>
        <taxon>malvids</taxon>
        <taxon>Malvales</taxon>
        <taxon>Malvaceae</taxon>
        <taxon>Malvoideae</taxon>
        <taxon>Gossypium</taxon>
    </lineage>
</organism>
<evidence type="ECO:0000256" key="1">
    <source>
        <dbReference type="ARBA" id="ARBA00002180"/>
    </source>
</evidence>
<evidence type="ECO:0000256" key="12">
    <source>
        <dbReference type="ARBA" id="ARBA00022908"/>
    </source>
</evidence>
<dbReference type="InterPro" id="IPR001584">
    <property type="entry name" value="Integrase_cat-core"/>
</dbReference>
<keyword evidence="13" id="KW-0695">RNA-directed DNA polymerase</keyword>
<keyword evidence="16" id="KW-0233">DNA recombination</keyword>
<evidence type="ECO:0000256" key="10">
    <source>
        <dbReference type="ARBA" id="ARBA00022840"/>
    </source>
</evidence>
<keyword evidence="11" id="KW-0460">Magnesium</keyword>
<dbReference type="OrthoDB" id="1729718at2759"/>
<evidence type="ECO:0000313" key="20">
    <source>
        <dbReference type="Proteomes" id="UP000701853"/>
    </source>
</evidence>
<evidence type="ECO:0000256" key="4">
    <source>
        <dbReference type="ARBA" id="ARBA00022722"/>
    </source>
</evidence>
<keyword evidence="8" id="KW-0255">Endonuclease</keyword>
<evidence type="ECO:0000259" key="18">
    <source>
        <dbReference type="PROSITE" id="PS50994"/>
    </source>
</evidence>
<keyword evidence="17" id="KW-0511">Multifunctional enzyme</keyword>
<dbReference type="GO" id="GO:0004190">
    <property type="term" value="F:aspartic-type endopeptidase activity"/>
    <property type="evidence" value="ECO:0007669"/>
    <property type="project" value="UniProtKB-KW"/>
</dbReference>
<dbReference type="InterPro" id="IPR025724">
    <property type="entry name" value="GAG-pre-integrase_dom"/>
</dbReference>
<dbReference type="GO" id="GO:0046872">
    <property type="term" value="F:metal ion binding"/>
    <property type="evidence" value="ECO:0007669"/>
    <property type="project" value="UniProtKB-KW"/>
</dbReference>
<keyword evidence="2" id="KW-1188">Viral release from host cell</keyword>
<evidence type="ECO:0000256" key="5">
    <source>
        <dbReference type="ARBA" id="ARBA00022723"/>
    </source>
</evidence>
<reference evidence="19 20" key="1">
    <citation type="journal article" date="2021" name="bioRxiv">
        <title>The Gossypium anomalum genome as a resource for cotton improvement and evolutionary analysis of hybrid incompatibility.</title>
        <authorList>
            <person name="Grover C.E."/>
            <person name="Yuan D."/>
            <person name="Arick M.A."/>
            <person name="Miller E.R."/>
            <person name="Hu G."/>
            <person name="Peterson D.G."/>
            <person name="Wendel J.F."/>
            <person name="Udall J.A."/>
        </authorList>
    </citation>
    <scope>NUCLEOTIDE SEQUENCE [LARGE SCALE GENOMIC DNA]</scope>
    <source>
        <strain evidence="19">JFW-Udall</strain>
        <tissue evidence="19">Leaf</tissue>
    </source>
</reference>
<comment type="caution">
    <text evidence="19">The sequence shown here is derived from an EMBL/GenBank/DDBJ whole genome shotgun (WGS) entry which is preliminary data.</text>
</comment>
<evidence type="ECO:0000256" key="11">
    <source>
        <dbReference type="ARBA" id="ARBA00022842"/>
    </source>
</evidence>
<gene>
    <name evidence="19" type="ORF">CXB51_035136</name>
</gene>
<keyword evidence="10" id="KW-0067">ATP-binding</keyword>
<dbReference type="InterPro" id="IPR036397">
    <property type="entry name" value="RNaseH_sf"/>
</dbReference>
<dbReference type="InterPro" id="IPR043502">
    <property type="entry name" value="DNA/RNA_pol_sf"/>
</dbReference>
<keyword evidence="5" id="KW-0479">Metal-binding</keyword>
<evidence type="ECO:0000256" key="8">
    <source>
        <dbReference type="ARBA" id="ARBA00022759"/>
    </source>
</evidence>
<dbReference type="PANTHER" id="PTHR42648">
    <property type="entry name" value="TRANSPOSASE, PUTATIVE-RELATED"/>
    <property type="match status" value="1"/>
</dbReference>
<keyword evidence="14" id="KW-0239">DNA-directed DNA polymerase</keyword>
<evidence type="ECO:0000256" key="2">
    <source>
        <dbReference type="ARBA" id="ARBA00022612"/>
    </source>
</evidence>
<keyword evidence="4" id="KW-0540">Nuclease</keyword>
<dbReference type="CDD" id="cd09272">
    <property type="entry name" value="RNase_HI_RT_Ty1"/>
    <property type="match status" value="1"/>
</dbReference>
<dbReference type="Pfam" id="PF22936">
    <property type="entry name" value="Pol_BBD"/>
    <property type="match status" value="1"/>
</dbReference>
<proteinExistence type="predicted"/>
<dbReference type="Pfam" id="PF13976">
    <property type="entry name" value="gag_pre-integrs"/>
    <property type="match status" value="1"/>
</dbReference>
<dbReference type="Pfam" id="PF07727">
    <property type="entry name" value="RVT_2"/>
    <property type="match status" value="2"/>
</dbReference>
<evidence type="ECO:0000256" key="15">
    <source>
        <dbReference type="ARBA" id="ARBA00023113"/>
    </source>
</evidence>
<keyword evidence="12" id="KW-0229">DNA integration</keyword>
<dbReference type="InterPro" id="IPR012337">
    <property type="entry name" value="RNaseH-like_sf"/>
</dbReference>
<dbReference type="GO" id="GO:0003676">
    <property type="term" value="F:nucleic acid binding"/>
    <property type="evidence" value="ECO:0007669"/>
    <property type="project" value="InterPro"/>
</dbReference>
<dbReference type="Pfam" id="PF14223">
    <property type="entry name" value="Retrotran_gag_2"/>
    <property type="match status" value="1"/>
</dbReference>
<dbReference type="SUPFAM" id="SSF56672">
    <property type="entry name" value="DNA/RNA polymerases"/>
    <property type="match status" value="1"/>
</dbReference>
<sequence>MDLEDALLEIDKMPSTLTDEEKKHKDRKALTQLHLHFSNEIWQDVMKEKTVAALWKRLEQICMSKTLTSKLHIKQRLYAHRLEEGASVHEHLTVFKEILSNLEAMEVQYDKEDIGLILLCSLSQSYSTFKDTILYSCKSLTVNEVYDSLTSYDKMKHLVVKPDSQERNPYGKSKGRSKFSNRGKTCNFCKKKGHIKSECYKLQNKIKRKAANQKGKQPENSGEADVVEDYSDGELLVASVNDSKVSEEWILDSGCTFHMSPNRDWFTTYETVSEGVVLMGNNTSCKIAGVGTIKVNMFDGVVRTLSDVRHVPELKKNLISLSTLDSKGYRYTAESGVLKISKGSLVVMKGQRKTTKLYFLQGSTVTGDVAIASSSLSDDDITKLWHMHLRHMSKNGMVELSKRGLLNGQGICKLNFCEHCVFGKQKRVRFTRGIHNTKGTLEYIHSDLWGPSRVPSRGGANYMLTFIDDFFRKVWAFFLKQKSDVFSAFKLCKSEGIMRHLTVRRTPQQNGVAERMNRTIMKKVRCMLSNANLPKSFWAEAASTACFLINRSPSVTIEKKTPQEVWYGMPQYSIAKNKTRREIKPPKKYAEADLVAYALNVAKDIDANQESSNYSEAISYEDSKKWMFVMQEEMESLHKNKTWDLVKLLKGKNTIRCKWVFKKKEGTSGVEKPRYKARLVTKGYSQIPGVDFTDVFSPVVKHSSIRALLGIVAMHDLELEQLDVKTAFLHGELEEDISMQQPEGFTVSEKEDYVCLLKKSLYGLKQSPSDGSFVYLLLYVNDMLIVAKDKGEIRKVKAQLSEEFEMKDLGPTKKILGIEILRDRKTSKLYLSQKGYIEKVLCRFNMQSAKPVSAPLVAHFRLSLALSPQSDDEIEYMLHVRYSSAVGSLMYAMVCSRPNLSYAVSVVSRYMMNPSKEHWKAVQWILRYLRGTTDICLQFGRTRDGVIGYVDTDFAGHLDRRRSLTSYVFTIEGCAISWKATLQTTVTLSTTEAEYMVITEACK</sequence>
<comment type="function">
    <text evidence="1">The aspartyl protease (PR) mediates the proteolytic cleavages of the Gag and Gag-Pol polyproteins after assembly of the VLP.</text>
</comment>